<dbReference type="InParanoid" id="A0A2J7QR20"/>
<proteinExistence type="predicted"/>
<dbReference type="AlphaFoldDB" id="A0A2J7QR20"/>
<sequence length="99" mass="11645">MTYACPLWKFAADTYLLKLQHMQNKILLTIGNFPRFTPIRNLHTAFNLSCVYDYITKFCRQQVEVVPYHENEHVSSIEQGENRCRTYKRLKLGSGPAYN</sequence>
<dbReference type="EMBL" id="NEVH01012036">
    <property type="protein sequence ID" value="PNF31026.1"/>
    <property type="molecule type" value="Genomic_DNA"/>
</dbReference>
<gene>
    <name evidence="1" type="ORF">B7P43_G18029</name>
</gene>
<comment type="caution">
    <text evidence="1">The sequence shown here is derived from an EMBL/GenBank/DDBJ whole genome shotgun (WGS) entry which is preliminary data.</text>
</comment>
<accession>A0A2J7QR20</accession>
<reference evidence="1 2" key="1">
    <citation type="submission" date="2017-12" db="EMBL/GenBank/DDBJ databases">
        <title>Hemimetabolous genomes reveal molecular basis of termite eusociality.</title>
        <authorList>
            <person name="Harrison M.C."/>
            <person name="Jongepier E."/>
            <person name="Robertson H.M."/>
            <person name="Arning N."/>
            <person name="Bitard-Feildel T."/>
            <person name="Chao H."/>
            <person name="Childers C.P."/>
            <person name="Dinh H."/>
            <person name="Doddapaneni H."/>
            <person name="Dugan S."/>
            <person name="Gowin J."/>
            <person name="Greiner C."/>
            <person name="Han Y."/>
            <person name="Hu H."/>
            <person name="Hughes D.S.T."/>
            <person name="Huylmans A.-K."/>
            <person name="Kemena C."/>
            <person name="Kremer L.P.M."/>
            <person name="Lee S.L."/>
            <person name="Lopez-Ezquerra A."/>
            <person name="Mallet L."/>
            <person name="Monroy-Kuhn J.M."/>
            <person name="Moser A."/>
            <person name="Murali S.C."/>
            <person name="Muzny D.M."/>
            <person name="Otani S."/>
            <person name="Piulachs M.-D."/>
            <person name="Poelchau M."/>
            <person name="Qu J."/>
            <person name="Schaub F."/>
            <person name="Wada-Katsumata A."/>
            <person name="Worley K.C."/>
            <person name="Xie Q."/>
            <person name="Ylla G."/>
            <person name="Poulsen M."/>
            <person name="Gibbs R.A."/>
            <person name="Schal C."/>
            <person name="Richards S."/>
            <person name="Belles X."/>
            <person name="Korb J."/>
            <person name="Bornberg-Bauer E."/>
        </authorList>
    </citation>
    <scope>NUCLEOTIDE SEQUENCE [LARGE SCALE GENOMIC DNA]</scope>
    <source>
        <tissue evidence="1">Whole body</tissue>
    </source>
</reference>
<protein>
    <submittedName>
        <fullName evidence="1">Uncharacterized protein</fullName>
    </submittedName>
</protein>
<organism evidence="1 2">
    <name type="scientific">Cryptotermes secundus</name>
    <dbReference type="NCBI Taxonomy" id="105785"/>
    <lineage>
        <taxon>Eukaryota</taxon>
        <taxon>Metazoa</taxon>
        <taxon>Ecdysozoa</taxon>
        <taxon>Arthropoda</taxon>
        <taxon>Hexapoda</taxon>
        <taxon>Insecta</taxon>
        <taxon>Pterygota</taxon>
        <taxon>Neoptera</taxon>
        <taxon>Polyneoptera</taxon>
        <taxon>Dictyoptera</taxon>
        <taxon>Blattodea</taxon>
        <taxon>Blattoidea</taxon>
        <taxon>Termitoidae</taxon>
        <taxon>Kalotermitidae</taxon>
        <taxon>Cryptotermitinae</taxon>
        <taxon>Cryptotermes</taxon>
    </lineage>
</organism>
<name>A0A2J7QR20_9NEOP</name>
<dbReference type="Proteomes" id="UP000235965">
    <property type="component" value="Unassembled WGS sequence"/>
</dbReference>
<keyword evidence="2" id="KW-1185">Reference proteome</keyword>
<evidence type="ECO:0000313" key="2">
    <source>
        <dbReference type="Proteomes" id="UP000235965"/>
    </source>
</evidence>
<evidence type="ECO:0000313" key="1">
    <source>
        <dbReference type="EMBL" id="PNF31026.1"/>
    </source>
</evidence>